<evidence type="ECO:0000256" key="2">
    <source>
        <dbReference type="SAM" id="MobiDB-lite"/>
    </source>
</evidence>
<protein>
    <submittedName>
        <fullName evidence="6">Uncharacterized protein LOC100377834</fullName>
    </submittedName>
</protein>
<proteinExistence type="inferred from homology"/>
<evidence type="ECO:0000256" key="1">
    <source>
        <dbReference type="ARBA" id="ARBA00010576"/>
    </source>
</evidence>
<feature type="domain" description="Centrosome-associated FAM110 N-terminal" evidence="4">
    <location>
        <begin position="5"/>
        <end position="55"/>
    </location>
</feature>
<reference evidence="6" key="1">
    <citation type="submission" date="2025-08" db="UniProtKB">
        <authorList>
            <consortium name="RefSeq"/>
        </authorList>
    </citation>
    <scope>IDENTIFICATION</scope>
    <source>
        <tissue evidence="6">Testes</tissue>
    </source>
</reference>
<evidence type="ECO:0000259" key="3">
    <source>
        <dbReference type="Pfam" id="PF14160"/>
    </source>
</evidence>
<evidence type="ECO:0000313" key="5">
    <source>
        <dbReference type="Proteomes" id="UP000694865"/>
    </source>
</evidence>
<dbReference type="Pfam" id="PF14161">
    <property type="entry name" value="FAM110_N"/>
    <property type="match status" value="1"/>
</dbReference>
<feature type="compositionally biased region" description="Basic residues" evidence="2">
    <location>
        <begin position="281"/>
        <end position="296"/>
    </location>
</feature>
<dbReference type="PANTHER" id="PTHR14758:SF1">
    <property type="entry name" value="CENTROSOME-ASSOCIATED FAM110 C-TERMINAL DOMAIN-CONTAINING PROTEIN"/>
    <property type="match status" value="1"/>
</dbReference>
<dbReference type="PANTHER" id="PTHR14758">
    <property type="entry name" value="AGAP005440-PA"/>
    <property type="match status" value="1"/>
</dbReference>
<feature type="compositionally biased region" description="Polar residues" evidence="2">
    <location>
        <begin position="462"/>
        <end position="479"/>
    </location>
</feature>
<sequence length="724" mass="82511">MALTSIPFTYSKFPLKILNKGPEFFKAQAEKREQRNRRKTATELLAESRHRYVKSPTFDSCDDTLAQSGHRDVANEYDYRQYELIRCHQTHTDSGGVNCGGNIGHEAMDVNKTADQQKNNTKSKHTAIVKPMPQTKPIHLLKQKTRSPEFHTRDASFDSGVFASPAANNVLSSSVQHTKSHDTRTCMSTEDGQLNANETSRPLTTENRLQIRHCKSKSAPVVNMDYVSKMVSMFNNMGDDEPILSPTEKTTNEEYYSNYVAEENVKTTYQNENDKDENARRPKSPCARRHARRHHTVTCGPRDNSSIKAKPAWRNDLTEPDSENVKRSSIDFSSLRRNSPITVRQNRQMDDEYDYATLPKALEQESFPSYGSLRRDQLSKSQGLPAKEWQHDHIYMHAGRPKSEHYKSTHFGCLKRDSLSKSQNVRGQDGFGETLQNEIRLAHKYSYESEHEHRSFGKHSGNPKSLNFNASKRINTRRSPSTDRKSALESQLLSLLLTEYKIEADGKTTPTSDAGFDSKGDSMKWSSTYHSDKSQGDADVPDIELETDVERHDQPPNYMAVLTSQKNLQPQDGLADLADNSRYNVHCVEERNSSPISSDASSARSRVHRSISDLSQKHSTECFVSELDTFFNAMGMDYSTIWPSCWERKEDIFHMMHGPRDRSSVSGDSHWEDISWRSSRSIKGPFRMGVPDRLPDSSQSLVMKNARIIKWLCECRKARSRSIS</sequence>
<organism evidence="5 6">
    <name type="scientific">Saccoglossus kowalevskii</name>
    <name type="common">Acorn worm</name>
    <dbReference type="NCBI Taxonomy" id="10224"/>
    <lineage>
        <taxon>Eukaryota</taxon>
        <taxon>Metazoa</taxon>
        <taxon>Hemichordata</taxon>
        <taxon>Enteropneusta</taxon>
        <taxon>Harrimaniidae</taxon>
        <taxon>Saccoglossus</taxon>
    </lineage>
</organism>
<dbReference type="InterPro" id="IPR025739">
    <property type="entry name" value="FAM110_N"/>
</dbReference>
<gene>
    <name evidence="6" type="primary">LOC100377834</name>
</gene>
<dbReference type="GeneID" id="100377834"/>
<feature type="region of interest" description="Disordered" evidence="2">
    <location>
        <begin position="450"/>
        <end position="487"/>
    </location>
</feature>
<keyword evidence="5" id="KW-1185">Reference proteome</keyword>
<evidence type="ECO:0000259" key="4">
    <source>
        <dbReference type="Pfam" id="PF14161"/>
    </source>
</evidence>
<comment type="similarity">
    <text evidence="1">Belongs to the FAM110 family.</text>
</comment>
<name>A0ABM0MJJ8_SACKO</name>
<feature type="region of interest" description="Disordered" evidence="2">
    <location>
        <begin position="264"/>
        <end position="328"/>
    </location>
</feature>
<dbReference type="Pfam" id="PF14160">
    <property type="entry name" value="FAM110_C"/>
    <property type="match status" value="1"/>
</dbReference>
<feature type="domain" description="Centrosome-associated FAM110 C-terminal" evidence="3">
    <location>
        <begin position="605"/>
        <end position="718"/>
    </location>
</feature>
<accession>A0ABM0MJJ8</accession>
<dbReference type="RefSeq" id="XP_006820189.1">
    <property type="nucleotide sequence ID" value="XM_006820126.1"/>
</dbReference>
<evidence type="ECO:0000313" key="6">
    <source>
        <dbReference type="RefSeq" id="XP_006820189.1"/>
    </source>
</evidence>
<dbReference type="Proteomes" id="UP000694865">
    <property type="component" value="Unplaced"/>
</dbReference>
<dbReference type="InterPro" id="IPR025740">
    <property type="entry name" value="FAM110"/>
</dbReference>
<dbReference type="InterPro" id="IPR025741">
    <property type="entry name" value="FAM110_C"/>
</dbReference>